<comment type="subunit">
    <text evidence="2 10">Heterodimer of an alpha and a beta chain.</text>
</comment>
<dbReference type="RefSeq" id="WP_187533238.1">
    <property type="nucleotide sequence ID" value="NZ_CBCSHU010000020.1"/>
</dbReference>
<feature type="domain" description="Dehydrogenase E1 component" evidence="11">
    <location>
        <begin position="56"/>
        <end position="343"/>
    </location>
</feature>
<dbReference type="InterPro" id="IPR001017">
    <property type="entry name" value="DH_E1"/>
</dbReference>
<keyword evidence="13" id="KW-1185">Reference proteome</keyword>
<evidence type="ECO:0000259" key="11">
    <source>
        <dbReference type="Pfam" id="PF00676"/>
    </source>
</evidence>
<dbReference type="Gene3D" id="3.40.50.970">
    <property type="match status" value="1"/>
</dbReference>
<dbReference type="InterPro" id="IPR029061">
    <property type="entry name" value="THDP-binding"/>
</dbReference>
<comment type="function">
    <text evidence="8 10">The pyruvate dehydrogenase complex catalyzes the overall conversion of pyruvate to acetyl-CoA and CO(2). It contains multiple copies of three enzymatic components: pyruvate dehydrogenase (E1), dihydrolipoamide acetyltransferase (E2) and lipoamide dehydrogenase (E3).</text>
</comment>
<evidence type="ECO:0000313" key="13">
    <source>
        <dbReference type="Proteomes" id="UP000515928"/>
    </source>
</evidence>
<comment type="cofactor">
    <cofactor evidence="1 10">
        <name>thiamine diphosphate</name>
        <dbReference type="ChEBI" id="CHEBI:58937"/>
    </cofactor>
</comment>
<dbReference type="KEGG" id="eio:H9L01_06950"/>
<dbReference type="NCBIfam" id="TIGR03181">
    <property type="entry name" value="PDH_E1_alph_x"/>
    <property type="match status" value="1"/>
</dbReference>
<evidence type="ECO:0000256" key="4">
    <source>
        <dbReference type="ARBA" id="ARBA00014159"/>
    </source>
</evidence>
<accession>A0A7G9RWY1</accession>
<dbReference type="AlphaFoldDB" id="A0A7G9RWY1"/>
<dbReference type="PANTHER" id="PTHR43380">
    <property type="entry name" value="2-OXOISOVALERATE DEHYDROGENASE SUBUNIT ALPHA, MITOCHONDRIAL"/>
    <property type="match status" value="1"/>
</dbReference>
<keyword evidence="7 10" id="KW-0670">Pyruvate</keyword>
<evidence type="ECO:0000256" key="10">
    <source>
        <dbReference type="RuleBase" id="RU366007"/>
    </source>
</evidence>
<reference evidence="12 13" key="1">
    <citation type="submission" date="2020-08" db="EMBL/GenBank/DDBJ databases">
        <title>Genome sequence of Erysipelothrix inopinata DSM 15511T.</title>
        <authorList>
            <person name="Hyun D.-W."/>
            <person name="Bae J.-W."/>
        </authorList>
    </citation>
    <scope>NUCLEOTIDE SEQUENCE [LARGE SCALE GENOMIC DNA]</scope>
    <source>
        <strain evidence="12 13">DSM 15511</strain>
    </source>
</reference>
<dbReference type="Pfam" id="PF00676">
    <property type="entry name" value="E1_dh"/>
    <property type="match status" value="1"/>
</dbReference>
<protein>
    <recommendedName>
        <fullName evidence="4 10">Pyruvate dehydrogenase E1 component subunit alpha</fullName>
        <ecNumber evidence="3 10">1.2.4.1</ecNumber>
    </recommendedName>
</protein>
<evidence type="ECO:0000256" key="9">
    <source>
        <dbReference type="ARBA" id="ARBA00051231"/>
    </source>
</evidence>
<evidence type="ECO:0000313" key="12">
    <source>
        <dbReference type="EMBL" id="QNN60106.1"/>
    </source>
</evidence>
<evidence type="ECO:0000256" key="2">
    <source>
        <dbReference type="ARBA" id="ARBA00011870"/>
    </source>
</evidence>
<dbReference type="PANTHER" id="PTHR43380:SF1">
    <property type="entry name" value="2-OXOISOVALERATE DEHYDROGENASE SUBUNIT ALPHA, MITOCHONDRIAL"/>
    <property type="match status" value="1"/>
</dbReference>
<organism evidence="12 13">
    <name type="scientific">Erysipelothrix inopinata</name>
    <dbReference type="NCBI Taxonomy" id="225084"/>
    <lineage>
        <taxon>Bacteria</taxon>
        <taxon>Bacillati</taxon>
        <taxon>Bacillota</taxon>
        <taxon>Erysipelotrichia</taxon>
        <taxon>Erysipelotrichales</taxon>
        <taxon>Erysipelotrichaceae</taxon>
        <taxon>Erysipelothrix</taxon>
    </lineage>
</organism>
<dbReference type="CDD" id="cd02000">
    <property type="entry name" value="TPP_E1_PDC_ADC_BCADC"/>
    <property type="match status" value="1"/>
</dbReference>
<dbReference type="Proteomes" id="UP000515928">
    <property type="component" value="Chromosome"/>
</dbReference>
<evidence type="ECO:0000256" key="6">
    <source>
        <dbReference type="ARBA" id="ARBA00023052"/>
    </source>
</evidence>
<keyword evidence="6 10" id="KW-0786">Thiamine pyrophosphate</keyword>
<evidence type="ECO:0000256" key="1">
    <source>
        <dbReference type="ARBA" id="ARBA00001964"/>
    </source>
</evidence>
<dbReference type="EMBL" id="CP060715">
    <property type="protein sequence ID" value="QNN60106.1"/>
    <property type="molecule type" value="Genomic_DNA"/>
</dbReference>
<comment type="catalytic activity">
    <reaction evidence="9 10">
        <text>N(6)-[(R)-lipoyl]-L-lysyl-[protein] + pyruvate + H(+) = N(6)-[(R)-S(8)-acetyldihydrolipoyl]-L-lysyl-[protein] + CO2</text>
        <dbReference type="Rhea" id="RHEA:19189"/>
        <dbReference type="Rhea" id="RHEA-COMP:10474"/>
        <dbReference type="Rhea" id="RHEA-COMP:10478"/>
        <dbReference type="ChEBI" id="CHEBI:15361"/>
        <dbReference type="ChEBI" id="CHEBI:15378"/>
        <dbReference type="ChEBI" id="CHEBI:16526"/>
        <dbReference type="ChEBI" id="CHEBI:83099"/>
        <dbReference type="ChEBI" id="CHEBI:83111"/>
        <dbReference type="EC" id="1.2.4.1"/>
    </reaction>
</comment>
<keyword evidence="5 10" id="KW-0560">Oxidoreductase</keyword>
<name>A0A7G9RWY1_9FIRM</name>
<proteinExistence type="predicted"/>
<evidence type="ECO:0000256" key="8">
    <source>
        <dbReference type="ARBA" id="ARBA00025211"/>
    </source>
</evidence>
<evidence type="ECO:0000256" key="3">
    <source>
        <dbReference type="ARBA" id="ARBA00012281"/>
    </source>
</evidence>
<dbReference type="EC" id="1.2.4.1" evidence="3 10"/>
<evidence type="ECO:0000256" key="7">
    <source>
        <dbReference type="ARBA" id="ARBA00023317"/>
    </source>
</evidence>
<dbReference type="GO" id="GO:0004739">
    <property type="term" value="F:pyruvate dehydrogenase (acetyl-transferring) activity"/>
    <property type="evidence" value="ECO:0007669"/>
    <property type="project" value="UniProtKB-UniRule"/>
</dbReference>
<evidence type="ECO:0000256" key="5">
    <source>
        <dbReference type="ARBA" id="ARBA00023002"/>
    </source>
</evidence>
<dbReference type="GO" id="GO:0009083">
    <property type="term" value="P:branched-chain amino acid catabolic process"/>
    <property type="evidence" value="ECO:0007669"/>
    <property type="project" value="TreeGrafter"/>
</dbReference>
<gene>
    <name evidence="12" type="primary">pdhA</name>
    <name evidence="12" type="ORF">H9L01_06950</name>
</gene>
<dbReference type="InterPro" id="IPR017596">
    <property type="entry name" value="PdhA/BkdA"/>
</dbReference>
<sequence>MAQKKKSNVLDFAAQLEAVEKIYQPIQILDETGKVVDKDLLPDLSDEELVELFEKMLWSRALNDRSTTLARQGRLGFFAPTAGQEASQIASYFAFDKNDVLFPGYRDIPQLVQHGLPLHKAFLWSRGHVEGNNYPEDFHAMPPQIIIGAQIIQAAGAGVGIKKRGKQQVAFTYTGDGGSSQGDTYEGLNYAGAFKAPVVFYIQNNGYAISTPRHVQTAAPTLAQKAAAAGIPGIQVDGMDPLAVYAVSKAARDWAIAGNGPVLIETLTSRFGPHSLSGDDPKRYRTQASFDEWDKKDPLIRMRNFLTEKGLWTEEHEVELIERFDEEIKEAVKLADAAPKQKVSDFLKNMFEEPTNVIAEQIAHFENKEGNK</sequence>
<dbReference type="InterPro" id="IPR050771">
    <property type="entry name" value="Alpha-ketoacid_DH_E1_comp"/>
</dbReference>
<dbReference type="SUPFAM" id="SSF52518">
    <property type="entry name" value="Thiamin diphosphate-binding fold (THDP-binding)"/>
    <property type="match status" value="1"/>
</dbReference>